<sequence>MATVKKHTTFGEQLRQLRETAGMTLREVAANIEIDPSLLAKIERNQRQPTKPLIKNIADFFSVNEKELFEEFLSDQIAYKILDEEADLNILKVAEEKVAYIKTLRNE</sequence>
<feature type="domain" description="HTH cro/C1-type" evidence="2">
    <location>
        <begin position="14"/>
        <end position="68"/>
    </location>
</feature>
<dbReference type="InterPro" id="IPR050807">
    <property type="entry name" value="TransReg_Diox_bact_type"/>
</dbReference>
<dbReference type="PANTHER" id="PTHR46797">
    <property type="entry name" value="HTH-TYPE TRANSCRIPTIONAL REGULATOR"/>
    <property type="match status" value="1"/>
</dbReference>
<dbReference type="InterPro" id="IPR001387">
    <property type="entry name" value="Cro/C1-type_HTH"/>
</dbReference>
<accession>A0A644WZ79</accession>
<evidence type="ECO:0000256" key="1">
    <source>
        <dbReference type="ARBA" id="ARBA00023125"/>
    </source>
</evidence>
<dbReference type="EMBL" id="VSSQ01001545">
    <property type="protein sequence ID" value="MPM09225.1"/>
    <property type="molecule type" value="Genomic_DNA"/>
</dbReference>
<evidence type="ECO:0000313" key="3">
    <source>
        <dbReference type="EMBL" id="MPM09225.1"/>
    </source>
</evidence>
<dbReference type="CDD" id="cd00093">
    <property type="entry name" value="HTH_XRE"/>
    <property type="match status" value="1"/>
</dbReference>
<dbReference type="GO" id="GO:0003700">
    <property type="term" value="F:DNA-binding transcription factor activity"/>
    <property type="evidence" value="ECO:0007669"/>
    <property type="project" value="TreeGrafter"/>
</dbReference>
<dbReference type="GO" id="GO:0005829">
    <property type="term" value="C:cytosol"/>
    <property type="evidence" value="ECO:0007669"/>
    <property type="project" value="TreeGrafter"/>
</dbReference>
<dbReference type="AlphaFoldDB" id="A0A644WZ79"/>
<name>A0A644WZ79_9ZZZZ</name>
<dbReference type="GO" id="GO:0003677">
    <property type="term" value="F:DNA binding"/>
    <property type="evidence" value="ECO:0007669"/>
    <property type="project" value="UniProtKB-KW"/>
</dbReference>
<evidence type="ECO:0000259" key="2">
    <source>
        <dbReference type="PROSITE" id="PS50943"/>
    </source>
</evidence>
<comment type="caution">
    <text evidence="3">The sequence shown here is derived from an EMBL/GenBank/DDBJ whole genome shotgun (WGS) entry which is preliminary data.</text>
</comment>
<dbReference type="PROSITE" id="PS50943">
    <property type="entry name" value="HTH_CROC1"/>
    <property type="match status" value="1"/>
</dbReference>
<protein>
    <recommendedName>
        <fullName evidence="2">HTH cro/C1-type domain-containing protein</fullName>
    </recommendedName>
</protein>
<gene>
    <name evidence="3" type="ORF">SDC9_55541</name>
</gene>
<dbReference type="SMART" id="SM00530">
    <property type="entry name" value="HTH_XRE"/>
    <property type="match status" value="1"/>
</dbReference>
<dbReference type="Pfam" id="PF13560">
    <property type="entry name" value="HTH_31"/>
    <property type="match status" value="1"/>
</dbReference>
<dbReference type="SUPFAM" id="SSF47413">
    <property type="entry name" value="lambda repressor-like DNA-binding domains"/>
    <property type="match status" value="1"/>
</dbReference>
<dbReference type="InterPro" id="IPR010982">
    <property type="entry name" value="Lambda_DNA-bd_dom_sf"/>
</dbReference>
<proteinExistence type="predicted"/>
<organism evidence="3">
    <name type="scientific">bioreactor metagenome</name>
    <dbReference type="NCBI Taxonomy" id="1076179"/>
    <lineage>
        <taxon>unclassified sequences</taxon>
        <taxon>metagenomes</taxon>
        <taxon>ecological metagenomes</taxon>
    </lineage>
</organism>
<dbReference type="Gene3D" id="1.10.260.40">
    <property type="entry name" value="lambda repressor-like DNA-binding domains"/>
    <property type="match status" value="1"/>
</dbReference>
<dbReference type="PANTHER" id="PTHR46797:SF1">
    <property type="entry name" value="METHYLPHOSPHONATE SYNTHASE"/>
    <property type="match status" value="1"/>
</dbReference>
<reference evidence="3" key="1">
    <citation type="submission" date="2019-08" db="EMBL/GenBank/DDBJ databases">
        <authorList>
            <person name="Kucharzyk K."/>
            <person name="Murdoch R.W."/>
            <person name="Higgins S."/>
            <person name="Loffler F."/>
        </authorList>
    </citation>
    <scope>NUCLEOTIDE SEQUENCE</scope>
</reference>
<keyword evidence="1" id="KW-0238">DNA-binding</keyword>